<name>A0A5P8WBL5_9NOSO</name>
<dbReference type="KEGG" id="nsh:GXM_07679"/>
<dbReference type="Proteomes" id="UP000326678">
    <property type="component" value="Chromosome Gxm2"/>
</dbReference>
<evidence type="ECO:0000313" key="2">
    <source>
        <dbReference type="Proteomes" id="UP000326678"/>
    </source>
</evidence>
<dbReference type="EMBL" id="CP045227">
    <property type="protein sequence ID" value="QFS50185.1"/>
    <property type="molecule type" value="Genomic_DNA"/>
</dbReference>
<reference evidence="1 2" key="1">
    <citation type="submission" date="2019-10" db="EMBL/GenBank/DDBJ databases">
        <title>Genomic and transcriptomic insights into the perfect genentic adaptation of a filamentous nitrogen-fixing cyanobacterium to rice fields.</title>
        <authorList>
            <person name="Chen Z."/>
        </authorList>
    </citation>
    <scope>NUCLEOTIDE SEQUENCE [LARGE SCALE GENOMIC DNA]</scope>
    <source>
        <strain evidence="1">CCNUC1</strain>
    </source>
</reference>
<protein>
    <submittedName>
        <fullName evidence="1">FG-GAP repeat domain protein</fullName>
    </submittedName>
</protein>
<accession>A0A5P8WBL5</accession>
<evidence type="ECO:0000313" key="1">
    <source>
        <dbReference type="EMBL" id="QFS50185.1"/>
    </source>
</evidence>
<dbReference type="AlphaFoldDB" id="A0A5P8WBL5"/>
<sequence>MNGELFYNQNGIAAGFGSGGLFANLRNAPTLTASDFVVVA</sequence>
<gene>
    <name evidence="1" type="ORF">GXM_07679</name>
</gene>
<keyword evidence="2" id="KW-1185">Reference proteome</keyword>
<proteinExistence type="predicted"/>
<organism evidence="1 2">
    <name type="scientific">Nostoc sphaeroides CCNUC1</name>
    <dbReference type="NCBI Taxonomy" id="2653204"/>
    <lineage>
        <taxon>Bacteria</taxon>
        <taxon>Bacillati</taxon>
        <taxon>Cyanobacteriota</taxon>
        <taxon>Cyanophyceae</taxon>
        <taxon>Nostocales</taxon>
        <taxon>Nostocaceae</taxon>
        <taxon>Nostoc</taxon>
    </lineage>
</organism>